<evidence type="ECO:0000256" key="3">
    <source>
        <dbReference type="ARBA" id="ARBA00023015"/>
    </source>
</evidence>
<dbReference type="SUPFAM" id="SSF46785">
    <property type="entry name" value="Winged helix' DNA-binding domain"/>
    <property type="match status" value="1"/>
</dbReference>
<name>A0A917Q4K6_9HYPH</name>
<dbReference type="InterPro" id="IPR000835">
    <property type="entry name" value="HTH_MarR-typ"/>
</dbReference>
<dbReference type="GO" id="GO:0003677">
    <property type="term" value="F:DNA binding"/>
    <property type="evidence" value="ECO:0007669"/>
    <property type="project" value="UniProtKB-KW"/>
</dbReference>
<dbReference type="GO" id="GO:0006950">
    <property type="term" value="P:response to stress"/>
    <property type="evidence" value="ECO:0007669"/>
    <property type="project" value="TreeGrafter"/>
</dbReference>
<comment type="caution">
    <text evidence="7">The sequence shown here is derived from an EMBL/GenBank/DDBJ whole genome shotgun (WGS) entry which is preliminary data.</text>
</comment>
<feature type="domain" description="HTH marR-type" evidence="6">
    <location>
        <begin position="15"/>
        <end position="145"/>
    </location>
</feature>
<reference evidence="7 8" key="1">
    <citation type="journal article" date="2014" name="Int. J. Syst. Evol. Microbiol.">
        <title>Complete genome sequence of Corynebacterium casei LMG S-19264T (=DSM 44701T), isolated from a smear-ripened cheese.</title>
        <authorList>
            <consortium name="US DOE Joint Genome Institute (JGI-PGF)"/>
            <person name="Walter F."/>
            <person name="Albersmeier A."/>
            <person name="Kalinowski J."/>
            <person name="Ruckert C."/>
        </authorList>
    </citation>
    <scope>NUCLEOTIDE SEQUENCE [LARGE SCALE GENOMIC DNA]</scope>
    <source>
        <strain evidence="7 8">CGMCC 1.9161</strain>
    </source>
</reference>
<dbReference type="Pfam" id="PF22381">
    <property type="entry name" value="Staph_reg_Sar_Rot"/>
    <property type="match status" value="1"/>
</dbReference>
<dbReference type="RefSeq" id="WP_188909061.1">
    <property type="nucleotide sequence ID" value="NZ_BMMF01000001.1"/>
</dbReference>
<keyword evidence="8" id="KW-1185">Reference proteome</keyword>
<gene>
    <name evidence="7" type="ORF">GCM10011322_04570</name>
</gene>
<sequence>MLDKGVETLDPPRLSDQLCFAAYAAAHAFGKAYREVLDPLGLTYPQYLVLLVLWEDGEMAVKDIGRRLHLDTGTLTPLLKRMEAAGLVRRKRSLDDERQVRVSVTGKGRDLKKPVADACEHVACTLELPPAKVEALRASLIEIVHSLGRR</sequence>
<evidence type="ECO:0000313" key="7">
    <source>
        <dbReference type="EMBL" id="GGK21030.1"/>
    </source>
</evidence>
<keyword evidence="4" id="KW-0238">DNA-binding</keyword>
<dbReference type="FunFam" id="1.10.10.10:FF:000163">
    <property type="entry name" value="MarR family transcriptional regulator"/>
    <property type="match status" value="1"/>
</dbReference>
<dbReference type="PANTHER" id="PTHR33164:SF5">
    <property type="entry name" value="ORGANIC HYDROPEROXIDE RESISTANCE TRANSCRIPTIONAL REGULATOR"/>
    <property type="match status" value="1"/>
</dbReference>
<evidence type="ECO:0000259" key="6">
    <source>
        <dbReference type="PROSITE" id="PS50995"/>
    </source>
</evidence>
<evidence type="ECO:0000313" key="8">
    <source>
        <dbReference type="Proteomes" id="UP000600449"/>
    </source>
</evidence>
<dbReference type="PANTHER" id="PTHR33164">
    <property type="entry name" value="TRANSCRIPTIONAL REGULATOR, MARR FAMILY"/>
    <property type="match status" value="1"/>
</dbReference>
<proteinExistence type="predicted"/>
<dbReference type="SMART" id="SM00347">
    <property type="entry name" value="HTH_MARR"/>
    <property type="match status" value="1"/>
</dbReference>
<evidence type="ECO:0000256" key="1">
    <source>
        <dbReference type="ARBA" id="ARBA00004496"/>
    </source>
</evidence>
<organism evidence="7 8">
    <name type="scientific">Salinarimonas ramus</name>
    <dbReference type="NCBI Taxonomy" id="690164"/>
    <lineage>
        <taxon>Bacteria</taxon>
        <taxon>Pseudomonadati</taxon>
        <taxon>Pseudomonadota</taxon>
        <taxon>Alphaproteobacteria</taxon>
        <taxon>Hyphomicrobiales</taxon>
        <taxon>Salinarimonadaceae</taxon>
        <taxon>Salinarimonas</taxon>
    </lineage>
</organism>
<evidence type="ECO:0000256" key="4">
    <source>
        <dbReference type="ARBA" id="ARBA00023125"/>
    </source>
</evidence>
<dbReference type="Proteomes" id="UP000600449">
    <property type="component" value="Unassembled WGS sequence"/>
</dbReference>
<dbReference type="Gene3D" id="1.10.10.10">
    <property type="entry name" value="Winged helix-like DNA-binding domain superfamily/Winged helix DNA-binding domain"/>
    <property type="match status" value="1"/>
</dbReference>
<dbReference type="GO" id="GO:0003700">
    <property type="term" value="F:DNA-binding transcription factor activity"/>
    <property type="evidence" value="ECO:0007669"/>
    <property type="project" value="InterPro"/>
</dbReference>
<evidence type="ECO:0000256" key="5">
    <source>
        <dbReference type="ARBA" id="ARBA00023163"/>
    </source>
</evidence>
<comment type="subcellular location">
    <subcellularLocation>
        <location evidence="1">Cytoplasm</location>
    </subcellularLocation>
</comment>
<dbReference type="EMBL" id="BMMF01000001">
    <property type="protein sequence ID" value="GGK21030.1"/>
    <property type="molecule type" value="Genomic_DNA"/>
</dbReference>
<keyword evidence="5" id="KW-0804">Transcription</keyword>
<dbReference type="InterPro" id="IPR055166">
    <property type="entry name" value="Transc_reg_Sar_Rot_HTH"/>
</dbReference>
<dbReference type="InterPro" id="IPR036388">
    <property type="entry name" value="WH-like_DNA-bd_sf"/>
</dbReference>
<dbReference type="InterPro" id="IPR039422">
    <property type="entry name" value="MarR/SlyA-like"/>
</dbReference>
<dbReference type="AlphaFoldDB" id="A0A917Q4K6"/>
<evidence type="ECO:0000256" key="2">
    <source>
        <dbReference type="ARBA" id="ARBA00022490"/>
    </source>
</evidence>
<protein>
    <recommendedName>
        <fullName evidence="6">HTH marR-type domain-containing protein</fullName>
    </recommendedName>
</protein>
<keyword evidence="3" id="KW-0805">Transcription regulation</keyword>
<dbReference type="PRINTS" id="PR00598">
    <property type="entry name" value="HTHMARR"/>
</dbReference>
<dbReference type="InterPro" id="IPR036390">
    <property type="entry name" value="WH_DNA-bd_sf"/>
</dbReference>
<dbReference type="PROSITE" id="PS50995">
    <property type="entry name" value="HTH_MARR_2"/>
    <property type="match status" value="1"/>
</dbReference>
<accession>A0A917Q4K6</accession>
<keyword evidence="2" id="KW-0963">Cytoplasm</keyword>
<dbReference type="GO" id="GO:0005737">
    <property type="term" value="C:cytoplasm"/>
    <property type="evidence" value="ECO:0007669"/>
    <property type="project" value="UniProtKB-SubCell"/>
</dbReference>